<dbReference type="InterPro" id="IPR003477">
    <property type="entry name" value="PemK-like"/>
</dbReference>
<keyword evidence="5" id="KW-0378">Hydrolase</keyword>
<feature type="region of interest" description="Disordered" evidence="3">
    <location>
        <begin position="27"/>
        <end position="53"/>
    </location>
</feature>
<evidence type="ECO:0000313" key="6">
    <source>
        <dbReference type="Proteomes" id="UP001596067"/>
    </source>
</evidence>
<keyword evidence="2" id="KW-1277">Toxin-antitoxin system</keyword>
<evidence type="ECO:0000313" key="5">
    <source>
        <dbReference type="EMBL" id="MFC5884836.1"/>
    </source>
</evidence>
<dbReference type="Proteomes" id="UP001596067">
    <property type="component" value="Unassembled WGS sequence"/>
</dbReference>
<protein>
    <submittedName>
        <fullName evidence="5">Type II toxin-antitoxin system PemK/MazF family toxin</fullName>
        <ecNumber evidence="5">3.1.-.-</ecNumber>
    </submittedName>
</protein>
<proteinExistence type="inferred from homology"/>
<feature type="transmembrane region" description="Helical" evidence="4">
    <location>
        <begin position="6"/>
        <end position="24"/>
    </location>
</feature>
<evidence type="ECO:0000256" key="3">
    <source>
        <dbReference type="SAM" id="MobiDB-lite"/>
    </source>
</evidence>
<dbReference type="EMBL" id="JBHSOD010000006">
    <property type="protein sequence ID" value="MFC5884836.1"/>
    <property type="molecule type" value="Genomic_DNA"/>
</dbReference>
<reference evidence="6" key="1">
    <citation type="journal article" date="2019" name="Int. J. Syst. Evol. Microbiol.">
        <title>The Global Catalogue of Microorganisms (GCM) 10K type strain sequencing project: providing services to taxonomists for standard genome sequencing and annotation.</title>
        <authorList>
            <consortium name="The Broad Institute Genomics Platform"/>
            <consortium name="The Broad Institute Genome Sequencing Center for Infectious Disease"/>
            <person name="Wu L."/>
            <person name="Ma J."/>
        </authorList>
    </citation>
    <scope>NUCLEOTIDE SEQUENCE [LARGE SCALE GENOMIC DNA]</scope>
    <source>
        <strain evidence="6">CGMCC 4.1469</strain>
    </source>
</reference>
<keyword evidence="6" id="KW-1185">Reference proteome</keyword>
<comment type="similarity">
    <text evidence="1">Belongs to the PemK/MazF family.</text>
</comment>
<name>A0ABW1ERZ0_9ACTN</name>
<accession>A0ABW1ERZ0</accession>
<organism evidence="5 6">
    <name type="scientific">Kitasatospora aburaviensis</name>
    <dbReference type="NCBI Taxonomy" id="67265"/>
    <lineage>
        <taxon>Bacteria</taxon>
        <taxon>Bacillati</taxon>
        <taxon>Actinomycetota</taxon>
        <taxon>Actinomycetes</taxon>
        <taxon>Kitasatosporales</taxon>
        <taxon>Streptomycetaceae</taxon>
        <taxon>Kitasatospora</taxon>
    </lineage>
</organism>
<dbReference type="GO" id="GO:0016787">
    <property type="term" value="F:hydrolase activity"/>
    <property type="evidence" value="ECO:0007669"/>
    <property type="project" value="UniProtKB-KW"/>
</dbReference>
<keyword evidence="4" id="KW-1133">Transmembrane helix</keyword>
<dbReference type="SUPFAM" id="SSF50118">
    <property type="entry name" value="Cell growth inhibitor/plasmid maintenance toxic component"/>
    <property type="match status" value="1"/>
</dbReference>
<dbReference type="RefSeq" id="WP_313763947.1">
    <property type="nucleotide sequence ID" value="NZ_BAAAVH010000034.1"/>
</dbReference>
<sequence>MTNYWWLALWTVAAAVAALVGARVRARRRERRAPVPTAPPRPRPAKGRPGPAPQEIWWAEVPFEDGPGAKDRPCLVLRVNGRTATVAKITSKHHAERPGVLPLPPGSVGDRQGRTSWLETDELREVPLGAFRRRAGEVDRQIWVRAQRALQS</sequence>
<dbReference type="Pfam" id="PF02452">
    <property type="entry name" value="PemK_toxin"/>
    <property type="match status" value="1"/>
</dbReference>
<evidence type="ECO:0000256" key="2">
    <source>
        <dbReference type="ARBA" id="ARBA00022649"/>
    </source>
</evidence>
<comment type="caution">
    <text evidence="5">The sequence shown here is derived from an EMBL/GenBank/DDBJ whole genome shotgun (WGS) entry which is preliminary data.</text>
</comment>
<evidence type="ECO:0000256" key="1">
    <source>
        <dbReference type="ARBA" id="ARBA00007521"/>
    </source>
</evidence>
<evidence type="ECO:0000256" key="4">
    <source>
        <dbReference type="SAM" id="Phobius"/>
    </source>
</evidence>
<gene>
    <name evidence="5" type="ORF">ACFP0N_07590</name>
</gene>
<dbReference type="Gene3D" id="2.30.30.110">
    <property type="match status" value="1"/>
</dbReference>
<dbReference type="InterPro" id="IPR011067">
    <property type="entry name" value="Plasmid_toxin/cell-grow_inhib"/>
</dbReference>
<dbReference type="EC" id="3.1.-.-" evidence="5"/>
<feature type="region of interest" description="Disordered" evidence="3">
    <location>
        <begin position="90"/>
        <end position="116"/>
    </location>
</feature>
<keyword evidence="4" id="KW-0812">Transmembrane</keyword>
<keyword evidence="4" id="KW-0472">Membrane</keyword>